<dbReference type="SUPFAM" id="SSF56672">
    <property type="entry name" value="DNA/RNA polymerases"/>
    <property type="match status" value="1"/>
</dbReference>
<gene>
    <name evidence="4" type="primary">LOC139355039</name>
</gene>
<dbReference type="PANTHER" id="PTHR47331:SF6">
    <property type="entry name" value="DOUBLECORTIN DOMAIN-CONTAINING PROTEIN"/>
    <property type="match status" value="1"/>
</dbReference>
<dbReference type="PROSITE" id="PS50175">
    <property type="entry name" value="ASP_PROT_RETROV"/>
    <property type="match status" value="1"/>
</dbReference>
<sequence length="802" mass="89621">MASSIEKSISIKEYTPIAFLDIEGAFNNVLPIAITESFTELGVEPPMVGAVNVCAAACNTLNASLQDGDHWFAHYLTAKLPKETHSAREHHLVHIPSYKDLEQFLNNRLITLDAIENRNCSGTNKSGSSLDHHTTKRISVHNTHAQPSPPVLRCPHCNGNHILRRCPRFLSLDCYQRKEVVTTHATRQNILLATARIIVCHPQSGAQATITALIDQGSEATIISEHTVQALQLPRCRIRASIAGVGQTNGQRCNFTARCCIRTSLIPTFNLDVDSAYVMNSLTSHLPNQSFSPQNWKHINGLQLSDPLYYRSKRIDLIIGADLMAGLILPGTRIGNPYEPIAQNSHLGWMILGKFQESIHTLNICCHQTTLDTESLLKNFCEIESVPSRSLQSDEERWLLLNWRQCRHVFTADIQRMYRCIDVHPDDMQYQRILWREADGNIKEYCLSTVTFGTASAPFTAIRVIPQLAEDERENYPVADTIFFLVITLSSNDIALLDSIPSSNRCNQTSQSCDSSYTVKTLGMHWLPNQDCFTYKLQASIPTAKLVLKEVTMAHLHSESTQYQVPSPLHTGRTPLSFSTGSKDMLLDGKRSSPIALPTFWTTAIKTNGDMLPRRIIQKTAPREDYPHHKSPSLISGGTDHHGLGNTKKTRSHSQLSPEILDVVKIVQAETFQSDIHAIIAENPLPPKSILGNLTPFLDDGILRVRGRLKHSNLSFDRKHPIILPQRHFFTELVIQNSHQATLHGGAHLTLAHTRYKFWIPNSIPSKLSSFHDAESALRSPASAKLMVNGATLRQDAASERR</sequence>
<accession>A0ABM4TZQ4</accession>
<feature type="domain" description="Peptidase A2" evidence="2">
    <location>
        <begin position="210"/>
        <end position="246"/>
    </location>
</feature>
<name>A0ABM4TZQ4_DROSZ</name>
<dbReference type="Proteomes" id="UP001652628">
    <property type="component" value="Unplaced"/>
</dbReference>
<dbReference type="PANTHER" id="PTHR47331">
    <property type="entry name" value="PHD-TYPE DOMAIN-CONTAINING PROTEIN"/>
    <property type="match status" value="1"/>
</dbReference>
<evidence type="ECO:0000313" key="4">
    <source>
        <dbReference type="RefSeq" id="XP_070855418.1"/>
    </source>
</evidence>
<dbReference type="InterPro" id="IPR001995">
    <property type="entry name" value="Peptidase_A2_cat"/>
</dbReference>
<evidence type="ECO:0000313" key="3">
    <source>
        <dbReference type="Proteomes" id="UP001652628"/>
    </source>
</evidence>
<proteinExistence type="predicted"/>
<feature type="region of interest" description="Disordered" evidence="1">
    <location>
        <begin position="622"/>
        <end position="654"/>
    </location>
</feature>
<reference evidence="4" key="1">
    <citation type="submission" date="2025-08" db="UniProtKB">
        <authorList>
            <consortium name="RefSeq"/>
        </authorList>
    </citation>
    <scope>IDENTIFICATION</scope>
</reference>
<evidence type="ECO:0000259" key="2">
    <source>
        <dbReference type="PROSITE" id="PS50175"/>
    </source>
</evidence>
<dbReference type="InterPro" id="IPR043502">
    <property type="entry name" value="DNA/RNA_pol_sf"/>
</dbReference>
<dbReference type="GeneID" id="139355039"/>
<dbReference type="RefSeq" id="XP_070855418.1">
    <property type="nucleotide sequence ID" value="XM_070999317.1"/>
</dbReference>
<evidence type="ECO:0000256" key="1">
    <source>
        <dbReference type="SAM" id="MobiDB-lite"/>
    </source>
</evidence>
<organism evidence="3 4">
    <name type="scientific">Drosophila suzukii</name>
    <name type="common">Spotted-wing drosophila fruit fly</name>
    <dbReference type="NCBI Taxonomy" id="28584"/>
    <lineage>
        <taxon>Eukaryota</taxon>
        <taxon>Metazoa</taxon>
        <taxon>Ecdysozoa</taxon>
        <taxon>Arthropoda</taxon>
        <taxon>Hexapoda</taxon>
        <taxon>Insecta</taxon>
        <taxon>Pterygota</taxon>
        <taxon>Neoptera</taxon>
        <taxon>Endopterygota</taxon>
        <taxon>Diptera</taxon>
        <taxon>Brachycera</taxon>
        <taxon>Muscomorpha</taxon>
        <taxon>Ephydroidea</taxon>
        <taxon>Drosophilidae</taxon>
        <taxon>Drosophila</taxon>
        <taxon>Sophophora</taxon>
    </lineage>
</organism>
<keyword evidence="3" id="KW-1185">Reference proteome</keyword>
<protein>
    <recommendedName>
        <fullName evidence="2">Peptidase A2 domain-containing protein</fullName>
    </recommendedName>
</protein>